<proteinExistence type="inferred from homology"/>
<feature type="transmembrane region" description="Helical" evidence="9">
    <location>
        <begin position="197"/>
        <end position="219"/>
    </location>
</feature>
<dbReference type="InterPro" id="IPR050367">
    <property type="entry name" value="APC_superfamily"/>
</dbReference>
<feature type="transmembrane region" description="Helical" evidence="9">
    <location>
        <begin position="362"/>
        <end position="383"/>
    </location>
</feature>
<feature type="transmembrane region" description="Helical" evidence="9">
    <location>
        <begin position="103"/>
        <end position="128"/>
    </location>
</feature>
<evidence type="ECO:0000256" key="8">
    <source>
        <dbReference type="ARBA" id="ARBA00045636"/>
    </source>
</evidence>
<keyword evidence="11" id="KW-1185">Reference proteome</keyword>
<evidence type="ECO:0000256" key="2">
    <source>
        <dbReference type="ARBA" id="ARBA00008220"/>
    </source>
</evidence>
<evidence type="ECO:0000313" key="10">
    <source>
        <dbReference type="EMBL" id="QQQ17822.1"/>
    </source>
</evidence>
<dbReference type="Gene3D" id="1.20.1740.10">
    <property type="entry name" value="Amino acid/polyamine transporter I"/>
    <property type="match status" value="1"/>
</dbReference>
<feature type="transmembrane region" description="Helical" evidence="9">
    <location>
        <begin position="161"/>
        <end position="185"/>
    </location>
</feature>
<feature type="transmembrane region" description="Helical" evidence="9">
    <location>
        <begin position="338"/>
        <end position="356"/>
    </location>
</feature>
<dbReference type="PANTHER" id="PTHR42770:SF18">
    <property type="entry name" value="ARGININE_AGMATINE ANTIPORTER"/>
    <property type="match status" value="1"/>
</dbReference>
<dbReference type="RefSeq" id="WP_201102198.1">
    <property type="nucleotide sequence ID" value="NZ_CP067977.1"/>
</dbReference>
<dbReference type="Pfam" id="PF13520">
    <property type="entry name" value="AA_permease_2"/>
    <property type="match status" value="1"/>
</dbReference>
<feature type="transmembrane region" description="Helical" evidence="9">
    <location>
        <begin position="240"/>
        <end position="265"/>
    </location>
</feature>
<evidence type="ECO:0000256" key="3">
    <source>
        <dbReference type="ARBA" id="ARBA00021069"/>
    </source>
</evidence>
<keyword evidence="5 9" id="KW-0812">Transmembrane</keyword>
<feature type="transmembrane region" description="Helical" evidence="9">
    <location>
        <begin position="134"/>
        <end position="154"/>
    </location>
</feature>
<evidence type="ECO:0000256" key="1">
    <source>
        <dbReference type="ARBA" id="ARBA00004651"/>
    </source>
</evidence>
<reference evidence="10 11" key="1">
    <citation type="submission" date="2021-01" db="EMBL/GenBank/DDBJ databases">
        <title>Brevundimonas vitis sp. nov., an bacterium isolated from grape (Vitis vinifera).</title>
        <authorList>
            <person name="Jiang L."/>
            <person name="Lee J."/>
        </authorList>
    </citation>
    <scope>NUCLEOTIDE SEQUENCE [LARGE SCALE GENOMIC DNA]</scope>
    <source>
        <strain evidence="10 11">GRTSA-9</strain>
    </source>
</reference>
<comment type="function">
    <text evidence="8">Major component of the acid-resistance (AR) system allowing enteric pathogens to survive the acidic environment in the stomach. Exchanges extracellular arginine for its intracellular decarboxylation product agmatine (Agm) thereby expelling intracellular protons. Probably undergoes several conformational states in order to translocate the substrate across the membrane; keeps the substrate accessible to only 1 side of the membrane at a time by opening and closing 3 membrane-internal gates.</text>
</comment>
<evidence type="ECO:0000256" key="6">
    <source>
        <dbReference type="ARBA" id="ARBA00022989"/>
    </source>
</evidence>
<sequence length="446" mass="45358">MSDNPLVANTLSVNELSDRHKLGWGLAALVVAGNMIGSGLYLLPVSLAPIGASSVIGWIVAAIGAATLALVFGALGRLRPEADGLAGFAEAGLGRFAGFQVSLAFWIACLVGNVAVAVAATGYLGFFWPVLKDPVAATLCNLGLIWAATLAYIVGARTASWLAATALVVGLIPIVIAVVAGAVAFDPDLFAASWNPAGGSLVQSVPASLAVIFWAYLGLESAAALSHRVRHPARDVGRASMVGVALATAVYIAATVAVFGVVPLAQLSNSTSPYADLAGQVFGASIAGFVALCAIAKTFGTIGGWTMMGGETARAAARKGYMPAGFGQGDRTPIANPLLGAALMSVVVVLSGQPTLGGQFGMLVGVTSVLALLIYAVCSIALWRLARRSQARIIAVAGLAFALAAVAFAAPGYILPSAGFFVLTTTIWFWRVRRSLPPVDRGAAAP</sequence>
<evidence type="ECO:0000256" key="5">
    <source>
        <dbReference type="ARBA" id="ARBA00022692"/>
    </source>
</evidence>
<evidence type="ECO:0000256" key="4">
    <source>
        <dbReference type="ARBA" id="ARBA00022475"/>
    </source>
</evidence>
<keyword evidence="6 9" id="KW-1133">Transmembrane helix</keyword>
<keyword evidence="4" id="KW-1003">Cell membrane</keyword>
<comment type="subcellular location">
    <subcellularLocation>
        <location evidence="1">Cell membrane</location>
        <topology evidence="1">Multi-pass membrane protein</topology>
    </subcellularLocation>
</comment>
<accession>A0ABX7BKN7</accession>
<feature type="transmembrane region" description="Helical" evidence="9">
    <location>
        <begin position="55"/>
        <end position="75"/>
    </location>
</feature>
<dbReference type="Proteomes" id="UP000595448">
    <property type="component" value="Chromosome"/>
</dbReference>
<dbReference type="EMBL" id="CP067977">
    <property type="protein sequence ID" value="QQQ17822.1"/>
    <property type="molecule type" value="Genomic_DNA"/>
</dbReference>
<name>A0ABX7BKN7_9CAUL</name>
<evidence type="ECO:0000256" key="7">
    <source>
        <dbReference type="ARBA" id="ARBA00023136"/>
    </source>
</evidence>
<evidence type="ECO:0000313" key="11">
    <source>
        <dbReference type="Proteomes" id="UP000595448"/>
    </source>
</evidence>
<dbReference type="PANTHER" id="PTHR42770">
    <property type="entry name" value="AMINO ACID TRANSPORTER-RELATED"/>
    <property type="match status" value="1"/>
</dbReference>
<protein>
    <recommendedName>
        <fullName evidence="3">Arginine/agmatine antiporter</fullName>
    </recommendedName>
</protein>
<feature type="transmembrane region" description="Helical" evidence="9">
    <location>
        <begin position="22"/>
        <end position="43"/>
    </location>
</feature>
<feature type="transmembrane region" description="Helical" evidence="9">
    <location>
        <begin position="390"/>
        <end position="408"/>
    </location>
</feature>
<organism evidence="10 11">
    <name type="scientific">Brevundimonas vitisensis</name>
    <dbReference type="NCBI Taxonomy" id="2800818"/>
    <lineage>
        <taxon>Bacteria</taxon>
        <taxon>Pseudomonadati</taxon>
        <taxon>Pseudomonadota</taxon>
        <taxon>Alphaproteobacteria</taxon>
        <taxon>Caulobacterales</taxon>
        <taxon>Caulobacteraceae</taxon>
        <taxon>Brevundimonas</taxon>
    </lineage>
</organism>
<evidence type="ECO:0000256" key="9">
    <source>
        <dbReference type="SAM" id="Phobius"/>
    </source>
</evidence>
<dbReference type="InterPro" id="IPR002293">
    <property type="entry name" value="AA/rel_permease1"/>
</dbReference>
<dbReference type="PIRSF" id="PIRSF006060">
    <property type="entry name" value="AA_transporter"/>
    <property type="match status" value="1"/>
</dbReference>
<comment type="similarity">
    <text evidence="2">Belongs to the amino acid-polyamine-organocation (APC) superfamily. Basic amino acid/polyamine antiporter (APA) (TC 2.A.3.2) family.</text>
</comment>
<gene>
    <name evidence="10" type="ORF">JIP62_10835</name>
</gene>
<feature type="transmembrane region" description="Helical" evidence="9">
    <location>
        <begin position="277"/>
        <end position="299"/>
    </location>
</feature>
<keyword evidence="7 9" id="KW-0472">Membrane</keyword>